<sequence length="246" mass="25639">MAHALNTTRDQLLLTHLDAPTPDTFPPLLARRLTNEPIAYITGTRGFWSIDLTVAPGVLIPRPDSETLIEAALDHFGTLGPRTILDLGTGSGALLLAALTEWPTATGTGIDASPAALAQAQANADRLGLGHRARIMPGGWHGTGDAYDLVLCNPPYIGTAEPLEPDVIDHEPHAALFAGADGLDDYRALAPLLARQIAPGGMAAVEIGATQAPAVTALFQAHGLATTTRHDLAGRDRCIVATPAKP</sequence>
<dbReference type="GO" id="GO:0102559">
    <property type="term" value="F:peptide chain release factor N(5)-glutamine methyltransferase activity"/>
    <property type="evidence" value="ECO:0007669"/>
    <property type="project" value="UniProtKB-EC"/>
</dbReference>
<evidence type="ECO:0000256" key="3">
    <source>
        <dbReference type="ARBA" id="ARBA00022679"/>
    </source>
</evidence>
<dbReference type="InterPro" id="IPR004556">
    <property type="entry name" value="HemK-like"/>
</dbReference>
<evidence type="ECO:0000256" key="2">
    <source>
        <dbReference type="ARBA" id="ARBA00022603"/>
    </source>
</evidence>
<evidence type="ECO:0000256" key="1">
    <source>
        <dbReference type="ARBA" id="ARBA00012771"/>
    </source>
</evidence>
<dbReference type="NCBIfam" id="TIGR00536">
    <property type="entry name" value="hemK_fam"/>
    <property type="match status" value="1"/>
</dbReference>
<comment type="catalytic activity">
    <reaction evidence="5">
        <text>L-glutaminyl-[peptide chain release factor] + S-adenosyl-L-methionine = N(5)-methyl-L-glutaminyl-[peptide chain release factor] + S-adenosyl-L-homocysteine + H(+)</text>
        <dbReference type="Rhea" id="RHEA:42896"/>
        <dbReference type="Rhea" id="RHEA-COMP:10271"/>
        <dbReference type="Rhea" id="RHEA-COMP:10272"/>
        <dbReference type="ChEBI" id="CHEBI:15378"/>
        <dbReference type="ChEBI" id="CHEBI:30011"/>
        <dbReference type="ChEBI" id="CHEBI:57856"/>
        <dbReference type="ChEBI" id="CHEBI:59789"/>
        <dbReference type="ChEBI" id="CHEBI:61891"/>
        <dbReference type="EC" id="2.1.1.297"/>
    </reaction>
</comment>
<dbReference type="PROSITE" id="PS00092">
    <property type="entry name" value="N6_MTASE"/>
    <property type="match status" value="1"/>
</dbReference>
<keyword evidence="9" id="KW-1185">Reference proteome</keyword>
<evidence type="ECO:0000256" key="5">
    <source>
        <dbReference type="ARBA" id="ARBA00048391"/>
    </source>
</evidence>
<evidence type="ECO:0000256" key="4">
    <source>
        <dbReference type="ARBA" id="ARBA00022691"/>
    </source>
</evidence>
<feature type="domain" description="Release factor glutamine methyltransferase N-terminal" evidence="7">
    <location>
        <begin position="1"/>
        <end position="43"/>
    </location>
</feature>
<dbReference type="InterPro" id="IPR007848">
    <property type="entry name" value="Small_mtfrase_dom"/>
</dbReference>
<proteinExistence type="predicted"/>
<dbReference type="Proteomes" id="UP000546701">
    <property type="component" value="Unassembled WGS sequence"/>
</dbReference>
<dbReference type="EMBL" id="JACIJR010000003">
    <property type="protein sequence ID" value="MBB5728739.1"/>
    <property type="molecule type" value="Genomic_DNA"/>
</dbReference>
<dbReference type="NCBIfam" id="TIGR03534">
    <property type="entry name" value="RF_mod_PrmC"/>
    <property type="match status" value="1"/>
</dbReference>
<evidence type="ECO:0000313" key="8">
    <source>
        <dbReference type="EMBL" id="MBB5728739.1"/>
    </source>
</evidence>
<evidence type="ECO:0000313" key="9">
    <source>
        <dbReference type="Proteomes" id="UP000546701"/>
    </source>
</evidence>
<gene>
    <name evidence="8" type="ORF">FHS99_001217</name>
</gene>
<dbReference type="InterPro" id="IPR050320">
    <property type="entry name" value="N5-glutamine_MTase"/>
</dbReference>
<dbReference type="InterPro" id="IPR002052">
    <property type="entry name" value="DNA_methylase_N6_adenine_CS"/>
</dbReference>
<dbReference type="PANTHER" id="PTHR18895:SF74">
    <property type="entry name" value="MTRF1L RELEASE FACTOR GLUTAMINE METHYLTRANSFERASE"/>
    <property type="match status" value="1"/>
</dbReference>
<dbReference type="AlphaFoldDB" id="A0A7W9BRS2"/>
<dbReference type="Gene3D" id="1.10.8.10">
    <property type="entry name" value="DNA helicase RuvA subunit, C-terminal domain"/>
    <property type="match status" value="1"/>
</dbReference>
<evidence type="ECO:0000259" key="6">
    <source>
        <dbReference type="Pfam" id="PF05175"/>
    </source>
</evidence>
<keyword evidence="4" id="KW-0949">S-adenosyl-L-methionine</keyword>
<name>A0A7W9BRS2_9SPHN</name>
<dbReference type="Pfam" id="PF05175">
    <property type="entry name" value="MTS"/>
    <property type="match status" value="1"/>
</dbReference>
<dbReference type="PANTHER" id="PTHR18895">
    <property type="entry name" value="HEMK METHYLTRANSFERASE"/>
    <property type="match status" value="1"/>
</dbReference>
<keyword evidence="2 8" id="KW-0489">Methyltransferase</keyword>
<dbReference type="GO" id="GO:0003676">
    <property type="term" value="F:nucleic acid binding"/>
    <property type="evidence" value="ECO:0007669"/>
    <property type="project" value="InterPro"/>
</dbReference>
<reference evidence="8 9" key="1">
    <citation type="submission" date="2020-08" db="EMBL/GenBank/DDBJ databases">
        <title>Genomic Encyclopedia of Type Strains, Phase IV (KMG-IV): sequencing the most valuable type-strain genomes for metagenomic binning, comparative biology and taxonomic classification.</title>
        <authorList>
            <person name="Goeker M."/>
        </authorList>
    </citation>
    <scope>NUCLEOTIDE SEQUENCE [LARGE SCALE GENOMIC DNA]</scope>
    <source>
        <strain evidence="8 9">DSM 103336</strain>
    </source>
</reference>
<evidence type="ECO:0000259" key="7">
    <source>
        <dbReference type="Pfam" id="PF17827"/>
    </source>
</evidence>
<accession>A0A7W9BRS2</accession>
<comment type="caution">
    <text evidence="8">The sequence shown here is derived from an EMBL/GenBank/DDBJ whole genome shotgun (WGS) entry which is preliminary data.</text>
</comment>
<feature type="domain" description="Methyltransferase small" evidence="6">
    <location>
        <begin position="75"/>
        <end position="156"/>
    </location>
</feature>
<protein>
    <recommendedName>
        <fullName evidence="1">peptide chain release factor N(5)-glutamine methyltransferase</fullName>
        <ecNumber evidence="1">2.1.1.297</ecNumber>
    </recommendedName>
</protein>
<organism evidence="8 9">
    <name type="scientific">Sphingomonas prati</name>
    <dbReference type="NCBI Taxonomy" id="1843237"/>
    <lineage>
        <taxon>Bacteria</taxon>
        <taxon>Pseudomonadati</taxon>
        <taxon>Pseudomonadota</taxon>
        <taxon>Alphaproteobacteria</taxon>
        <taxon>Sphingomonadales</taxon>
        <taxon>Sphingomonadaceae</taxon>
        <taxon>Sphingomonas</taxon>
    </lineage>
</organism>
<dbReference type="Gene3D" id="3.40.50.150">
    <property type="entry name" value="Vaccinia Virus protein VP39"/>
    <property type="match status" value="1"/>
</dbReference>
<dbReference type="GO" id="GO:0032259">
    <property type="term" value="P:methylation"/>
    <property type="evidence" value="ECO:0007669"/>
    <property type="project" value="UniProtKB-KW"/>
</dbReference>
<dbReference type="SUPFAM" id="SSF53335">
    <property type="entry name" value="S-adenosyl-L-methionine-dependent methyltransferases"/>
    <property type="match status" value="1"/>
</dbReference>
<dbReference type="InterPro" id="IPR029063">
    <property type="entry name" value="SAM-dependent_MTases_sf"/>
</dbReference>
<dbReference type="InterPro" id="IPR040758">
    <property type="entry name" value="PrmC_N"/>
</dbReference>
<keyword evidence="3 8" id="KW-0808">Transferase</keyword>
<dbReference type="EC" id="2.1.1.297" evidence="1"/>
<dbReference type="Pfam" id="PF17827">
    <property type="entry name" value="PrmC_N"/>
    <property type="match status" value="1"/>
</dbReference>
<dbReference type="InterPro" id="IPR019874">
    <property type="entry name" value="RF_methyltr_PrmC"/>
</dbReference>